<feature type="domain" description="Bacterial type II secretion system protein E" evidence="5">
    <location>
        <begin position="64"/>
        <end position="262"/>
    </location>
</feature>
<gene>
    <name evidence="6" type="ORF">AFERRI_80002</name>
</gene>
<dbReference type="Gene3D" id="3.40.50.300">
    <property type="entry name" value="P-loop containing nucleotide triphosphate hydrolases"/>
    <property type="match status" value="1"/>
</dbReference>
<evidence type="ECO:0000259" key="5">
    <source>
        <dbReference type="Pfam" id="PF00437"/>
    </source>
</evidence>
<dbReference type="AlphaFoldDB" id="A0A060UZI7"/>
<name>A0A060UZI7_9PROT</name>
<keyword evidence="2" id="KW-0547">Nucleotide-binding</keyword>
<keyword evidence="3" id="KW-0067">ATP-binding</keyword>
<dbReference type="GO" id="GO:0005886">
    <property type="term" value="C:plasma membrane"/>
    <property type="evidence" value="ECO:0007669"/>
    <property type="project" value="TreeGrafter"/>
</dbReference>
<dbReference type="SUPFAM" id="SSF52540">
    <property type="entry name" value="P-loop containing nucleoside triphosphate hydrolases"/>
    <property type="match status" value="1"/>
</dbReference>
<comment type="similarity">
    <text evidence="1">Belongs to the GSP E family.</text>
</comment>
<dbReference type="Pfam" id="PF00437">
    <property type="entry name" value="T2SSE"/>
    <property type="match status" value="1"/>
</dbReference>
<feature type="region of interest" description="Disordered" evidence="4">
    <location>
        <begin position="405"/>
        <end position="436"/>
    </location>
</feature>
<dbReference type="GO" id="GO:0016887">
    <property type="term" value="F:ATP hydrolysis activity"/>
    <property type="evidence" value="ECO:0007669"/>
    <property type="project" value="TreeGrafter"/>
</dbReference>
<proteinExistence type="inferred from homology"/>
<sequence length="504" mass="54850">MSLVEVVFSDLFVTDDPASCWYKVTPDSLEAHGLPQSCHEELARLRALLIDRSGRDKGDSPDFKVDWQETRLRVERMDTSEGAIYVCRRYGVTPRHLADLGFPPMIAQRLLASDDKTGFREGLVAFLGRTGSGKSTAAAAYIIERLEQSGGVCWTAENPIELALQGRHGKGVCYQLEVADDHGFGEAIRHILRASPNLILIGEIRDKTAAQEAIHAALTGHLVVTTLHANDLLTGLARLARLAGDPVLLADALRAAMHLRLSNNINGNGLPGLIGTQHGVGTLQGIPGRNAPPQRILTVEPLLITGENVDGLRSTLRGGEFHLLKSEVDRQRRLFMGGDCHDLLDIADVAGRFYGERAGTGPQPGGCGFTTGGTGFRRRRGAGFCGLPQRRGCLCERQSGLYRQRARQQPRAAGRNAVAARSRQSDNGYGLGTGANHHMLGDATSFRRVSDDQEYEWRRLHGFGERNAMEFSGVWPYGKPAIRCPGAQRGCGFDCADRKLRSGS</sequence>
<dbReference type="PANTHER" id="PTHR30258:SF3">
    <property type="entry name" value="SLL1921 PROTEIN"/>
    <property type="match status" value="1"/>
</dbReference>
<dbReference type="GO" id="GO:0005524">
    <property type="term" value="F:ATP binding"/>
    <property type="evidence" value="ECO:0007669"/>
    <property type="project" value="UniProtKB-KW"/>
</dbReference>
<comment type="caution">
    <text evidence="6">The sequence shown here is derived from an EMBL/GenBank/DDBJ whole genome shotgun (WGS) entry which is preliminary data.</text>
</comment>
<protein>
    <submittedName>
        <fullName evidence="6">Putative Type II secretion system protein E (Modular protein)</fullName>
    </submittedName>
</protein>
<dbReference type="InterPro" id="IPR001482">
    <property type="entry name" value="T2SS/T4SS_dom"/>
</dbReference>
<evidence type="ECO:0000256" key="4">
    <source>
        <dbReference type="SAM" id="MobiDB-lite"/>
    </source>
</evidence>
<evidence type="ECO:0000256" key="3">
    <source>
        <dbReference type="ARBA" id="ARBA00022840"/>
    </source>
</evidence>
<dbReference type="PANTHER" id="PTHR30258">
    <property type="entry name" value="TYPE II SECRETION SYSTEM PROTEIN GSPE-RELATED"/>
    <property type="match status" value="1"/>
</dbReference>
<dbReference type="InterPro" id="IPR027417">
    <property type="entry name" value="P-loop_NTPase"/>
</dbReference>
<evidence type="ECO:0000256" key="1">
    <source>
        <dbReference type="ARBA" id="ARBA00006611"/>
    </source>
</evidence>
<organism evidence="6">
    <name type="scientific">Acidithiobacillus ferrivorans</name>
    <dbReference type="NCBI Taxonomy" id="160808"/>
    <lineage>
        <taxon>Bacteria</taxon>
        <taxon>Pseudomonadati</taxon>
        <taxon>Pseudomonadota</taxon>
        <taxon>Acidithiobacillia</taxon>
        <taxon>Acidithiobacillales</taxon>
        <taxon>Acidithiobacillaceae</taxon>
        <taxon>Acidithiobacillus</taxon>
    </lineage>
</organism>
<reference evidence="6" key="2">
    <citation type="submission" date="2014-07" db="EMBL/GenBank/DDBJ databases">
        <title>Initial genome analysis of the psychrotolerant acidophile Acidithiobacillus ferrivorans CF27: insights into iron and sulfur oxidation pathways and into biofilm formation.</title>
        <authorList>
            <person name="Talla E."/>
            <person name="Hedrich S."/>
            <person name="Mangenot S."/>
            <person name="Ji B."/>
            <person name="Johnson D.B."/>
            <person name="Barbe V."/>
            <person name="Bonnefoy V."/>
        </authorList>
    </citation>
    <scope>NUCLEOTIDE SEQUENCE [LARGE SCALE GENOMIC DNA]</scope>
    <source>
        <strain evidence="6">CF27</strain>
    </source>
</reference>
<accession>A0A060UZI7</accession>
<evidence type="ECO:0000313" key="6">
    <source>
        <dbReference type="EMBL" id="CDQ12053.1"/>
    </source>
</evidence>
<evidence type="ECO:0000256" key="2">
    <source>
        <dbReference type="ARBA" id="ARBA00022741"/>
    </source>
</evidence>
<reference evidence="6" key="1">
    <citation type="submission" date="2014-03" db="EMBL/GenBank/DDBJ databases">
        <authorList>
            <person name="Genoscope - CEA"/>
        </authorList>
    </citation>
    <scope>NUCLEOTIDE SEQUENCE [LARGE SCALE GENOMIC DNA]</scope>
    <source>
        <strain evidence="6">CF27</strain>
    </source>
</reference>
<dbReference type="EMBL" id="CCCS020000078">
    <property type="protein sequence ID" value="CDQ12053.1"/>
    <property type="molecule type" value="Genomic_DNA"/>
</dbReference>